<evidence type="ECO:0000313" key="1">
    <source>
        <dbReference type="EMBL" id="EKO25815.1"/>
    </source>
</evidence>
<accession>A0A0F6HBY8</accession>
<comment type="caution">
    <text evidence="1">The sequence shown here is derived from an EMBL/GenBank/DDBJ whole genome shotgun (WGS) entry which is preliminary data.</text>
</comment>
<sequence length="44" mass="5472">MKKEVIKLQLVFKNYFKKRSNPSSQLFYKKLQFYKIHDYSKIVN</sequence>
<dbReference type="Proteomes" id="UP000006324">
    <property type="component" value="Unassembled WGS sequence"/>
</dbReference>
<proteinExistence type="predicted"/>
<reference evidence="1 2" key="1">
    <citation type="submission" date="2012-09" db="EMBL/GenBank/DDBJ databases">
        <authorList>
            <person name="Harkins D.M."/>
            <person name="Durkin A.S."/>
            <person name="Brinkac L.M."/>
            <person name="Selengut J.D."/>
            <person name="Sanka R."/>
            <person name="DePew J."/>
            <person name="Purushe J."/>
            <person name="Chanthongthip A."/>
            <person name="Lattana O."/>
            <person name="Phetsouvanh R."/>
            <person name="Newton P.N."/>
            <person name="Vinetz J.M."/>
            <person name="Sutton G.G."/>
            <person name="Nelson W.C."/>
            <person name="Fouts D.E."/>
        </authorList>
    </citation>
    <scope>NUCLEOTIDE SEQUENCE [LARGE SCALE GENOMIC DNA]</scope>
    <source>
        <strain evidence="1 2">UI 12621</strain>
    </source>
</reference>
<protein>
    <submittedName>
        <fullName evidence="1">Uncharacterized protein</fullName>
    </submittedName>
</protein>
<organism evidence="1 2">
    <name type="scientific">Leptospira interrogans str. UI 12621</name>
    <dbReference type="NCBI Taxonomy" id="1049937"/>
    <lineage>
        <taxon>Bacteria</taxon>
        <taxon>Pseudomonadati</taxon>
        <taxon>Spirochaetota</taxon>
        <taxon>Spirochaetia</taxon>
        <taxon>Leptospirales</taxon>
        <taxon>Leptospiraceae</taxon>
        <taxon>Leptospira</taxon>
    </lineage>
</organism>
<name>A0A0F6HBY8_LEPIR</name>
<dbReference type="EMBL" id="AHNQ02000022">
    <property type="protein sequence ID" value="EKO25815.1"/>
    <property type="molecule type" value="Genomic_DNA"/>
</dbReference>
<dbReference type="AlphaFoldDB" id="A0A0F6HBY8"/>
<evidence type="ECO:0000313" key="2">
    <source>
        <dbReference type="Proteomes" id="UP000006324"/>
    </source>
</evidence>
<gene>
    <name evidence="1" type="ORF">LEP1GSC104_4617</name>
</gene>